<keyword evidence="3" id="KW-1185">Reference proteome</keyword>
<protein>
    <recommendedName>
        <fullName evidence="1">Trypsin-co-occurring domain-containing protein</fullName>
    </recommendedName>
</protein>
<evidence type="ECO:0000313" key="2">
    <source>
        <dbReference type="EMBL" id="SFK11014.1"/>
    </source>
</evidence>
<dbReference type="RefSeq" id="WP_139223500.1">
    <property type="nucleotide sequence ID" value="NZ_FOSN01000002.1"/>
</dbReference>
<name>A0A1I3WTP5_9HYPH</name>
<evidence type="ECO:0000313" key="3">
    <source>
        <dbReference type="Proteomes" id="UP000198755"/>
    </source>
</evidence>
<organism evidence="2 3">
    <name type="scientific">Methylocapsa palsarum</name>
    <dbReference type="NCBI Taxonomy" id="1612308"/>
    <lineage>
        <taxon>Bacteria</taxon>
        <taxon>Pseudomonadati</taxon>
        <taxon>Pseudomonadota</taxon>
        <taxon>Alphaproteobacteria</taxon>
        <taxon>Hyphomicrobiales</taxon>
        <taxon>Beijerinckiaceae</taxon>
        <taxon>Methylocapsa</taxon>
    </lineage>
</organism>
<reference evidence="2 3" key="1">
    <citation type="submission" date="2016-10" db="EMBL/GenBank/DDBJ databases">
        <authorList>
            <person name="de Groot N.N."/>
        </authorList>
    </citation>
    <scope>NUCLEOTIDE SEQUENCE [LARGE SCALE GENOMIC DNA]</scope>
    <source>
        <strain evidence="2 3">NE2</strain>
    </source>
</reference>
<dbReference type="AlphaFoldDB" id="A0A1I3WTP5"/>
<accession>A0A1I3WTP5</accession>
<evidence type="ECO:0000259" key="1">
    <source>
        <dbReference type="Pfam" id="PF19493"/>
    </source>
</evidence>
<dbReference type="STRING" id="1612308.SAMN05444581_102146"/>
<proteinExistence type="predicted"/>
<sequence>MSARMLVELADGNIILFGGGPVTGAPDVGLSDDFSRSTAETFQAAFASLGLVAKMFEDSISALPNGPGKLELEFGATLSRDCDLWIVPAGGPAEFKVKLTWEKG</sequence>
<dbReference type="InterPro" id="IPR045794">
    <property type="entry name" value="Trypco1"/>
</dbReference>
<feature type="domain" description="Trypsin-co-occurring" evidence="1">
    <location>
        <begin position="8"/>
        <end position="103"/>
    </location>
</feature>
<dbReference type="OrthoDB" id="574243at2"/>
<gene>
    <name evidence="2" type="ORF">SAMN05444581_102146</name>
</gene>
<dbReference type="EMBL" id="FOSN01000002">
    <property type="protein sequence ID" value="SFK11014.1"/>
    <property type="molecule type" value="Genomic_DNA"/>
</dbReference>
<dbReference type="Proteomes" id="UP000198755">
    <property type="component" value="Unassembled WGS sequence"/>
</dbReference>
<dbReference type="NCBIfam" id="NF041216">
    <property type="entry name" value="CU044_2847_fam"/>
    <property type="match status" value="1"/>
</dbReference>
<dbReference type="Pfam" id="PF19493">
    <property type="entry name" value="Trypco1"/>
    <property type="match status" value="1"/>
</dbReference>